<sequence>MEWLRWIVLLVGLLVIGGIVWMYRRHRSEQAVDLGGDQPHRGDYHDPIDASVGASVNAEGGDGRGERREPQLELGGDGWSQPDADGFIDGASAGRVVWRAPDADDEPEWPTPGGARQEPALEPEPAPEADSNRAESAVREEPPVAEEPPVREDPPARPQPGFSSLFTRQGQTAARSPAGEPPAPTADEPAAQEPRVDDGAPEPADEPPADGGEAASGAVISMMIVDREQAAMPPERVRRAIEESGFEFGEFSIYHFQDLDGADWFSLMNAVSPGQFNPDDLSSFETPALALFMQLPVRGGADPSLVFERMHQVATSLAESLDAMLIDDRREPLDSESIDRYRELIDEHG</sequence>
<evidence type="ECO:0000313" key="14">
    <source>
        <dbReference type="Proteomes" id="UP000427716"/>
    </source>
</evidence>
<comment type="subcellular location">
    <subcellularLocation>
        <location evidence="9">Cell inner membrane</location>
        <topology evidence="9">Single-pass type I membrane protein</topology>
    </subcellularLocation>
</comment>
<dbReference type="RefSeq" id="WP_156227328.1">
    <property type="nucleotide sequence ID" value="NZ_CP046415.1"/>
</dbReference>
<dbReference type="GO" id="GO:0032153">
    <property type="term" value="C:cell division site"/>
    <property type="evidence" value="ECO:0007669"/>
    <property type="project" value="TreeGrafter"/>
</dbReference>
<gene>
    <name evidence="13" type="ORF">GM160_00490</name>
</gene>
<dbReference type="SMART" id="SM00771">
    <property type="entry name" value="ZipA_C"/>
    <property type="match status" value="1"/>
</dbReference>
<feature type="domain" description="ZipA C-terminal FtsZ-binding" evidence="12">
    <location>
        <begin position="216"/>
        <end position="345"/>
    </location>
</feature>
<feature type="compositionally biased region" description="Polar residues" evidence="10">
    <location>
        <begin position="161"/>
        <end position="174"/>
    </location>
</feature>
<evidence type="ECO:0000256" key="2">
    <source>
        <dbReference type="ARBA" id="ARBA00022519"/>
    </source>
</evidence>
<comment type="similarity">
    <text evidence="8">Belongs to the ZipA family.</text>
</comment>
<dbReference type="InterPro" id="IPR007449">
    <property type="entry name" value="ZipA_FtsZ-bd_C"/>
</dbReference>
<keyword evidence="3 8" id="KW-0132">Cell division</keyword>
<keyword evidence="2 9" id="KW-0997">Cell inner membrane</keyword>
<evidence type="ECO:0000256" key="7">
    <source>
        <dbReference type="ARBA" id="ARBA00023306"/>
    </source>
</evidence>
<accession>A0A6I6CU27</accession>
<feature type="region of interest" description="Disordered" evidence="10">
    <location>
        <begin position="102"/>
        <end position="214"/>
    </location>
</feature>
<evidence type="ECO:0000256" key="5">
    <source>
        <dbReference type="ARBA" id="ARBA00022989"/>
    </source>
</evidence>
<dbReference type="Pfam" id="PF04354">
    <property type="entry name" value="ZipA_C"/>
    <property type="match status" value="1"/>
</dbReference>
<evidence type="ECO:0000256" key="11">
    <source>
        <dbReference type="SAM" id="Phobius"/>
    </source>
</evidence>
<evidence type="ECO:0000256" key="1">
    <source>
        <dbReference type="ARBA" id="ARBA00022475"/>
    </source>
</evidence>
<dbReference type="AlphaFoldDB" id="A0A6I6CU27"/>
<evidence type="ECO:0000313" key="13">
    <source>
        <dbReference type="EMBL" id="QGT77479.1"/>
    </source>
</evidence>
<dbReference type="KEGG" id="ghl:GM160_00490"/>
<dbReference type="InterPro" id="IPR011919">
    <property type="entry name" value="Cell_div_ZipA"/>
</dbReference>
<protein>
    <recommendedName>
        <fullName evidence="8">Cell division protein ZipA</fullName>
    </recommendedName>
</protein>
<evidence type="ECO:0000256" key="10">
    <source>
        <dbReference type="SAM" id="MobiDB-lite"/>
    </source>
</evidence>
<feature type="compositionally biased region" description="Acidic residues" evidence="10">
    <location>
        <begin position="199"/>
        <end position="208"/>
    </location>
</feature>
<dbReference type="InterPro" id="IPR036765">
    <property type="entry name" value="ZipA_FtsZ-bd_C_sf"/>
</dbReference>
<name>A0A6I6CU27_9GAMM</name>
<dbReference type="Gene3D" id="3.30.1400.10">
    <property type="entry name" value="ZipA, C-terminal FtsZ-binding domain"/>
    <property type="match status" value="1"/>
</dbReference>
<keyword evidence="4 9" id="KW-0812">Transmembrane</keyword>
<keyword evidence="14" id="KW-1185">Reference proteome</keyword>
<dbReference type="PANTHER" id="PTHR38685">
    <property type="entry name" value="CELL DIVISION PROTEIN ZIPA"/>
    <property type="match status" value="1"/>
</dbReference>
<dbReference type="GO" id="GO:0005886">
    <property type="term" value="C:plasma membrane"/>
    <property type="evidence" value="ECO:0007669"/>
    <property type="project" value="UniProtKB-SubCell"/>
</dbReference>
<dbReference type="GO" id="GO:0000917">
    <property type="term" value="P:division septum assembly"/>
    <property type="evidence" value="ECO:0007669"/>
    <property type="project" value="TreeGrafter"/>
</dbReference>
<dbReference type="Proteomes" id="UP000427716">
    <property type="component" value="Chromosome"/>
</dbReference>
<evidence type="ECO:0000256" key="4">
    <source>
        <dbReference type="ARBA" id="ARBA00022692"/>
    </source>
</evidence>
<feature type="compositionally biased region" description="Basic and acidic residues" evidence="10">
    <location>
        <begin position="130"/>
        <end position="155"/>
    </location>
</feature>
<feature type="region of interest" description="Disordered" evidence="10">
    <location>
        <begin position="34"/>
        <end position="89"/>
    </location>
</feature>
<proteinExistence type="inferred from homology"/>
<evidence type="ECO:0000256" key="9">
    <source>
        <dbReference type="RuleBase" id="RU003613"/>
    </source>
</evidence>
<dbReference type="SUPFAM" id="SSF64383">
    <property type="entry name" value="Cell-division protein ZipA, C-terminal domain"/>
    <property type="match status" value="1"/>
</dbReference>
<comment type="function">
    <text evidence="8">Essential cell division protein that stabilizes the FtsZ protofilaments by cross-linking them and that serves as a cytoplasmic membrane anchor for the Z ring. Also required for the recruitment to the septal ring of downstream cell division proteins.</text>
</comment>
<evidence type="ECO:0000259" key="12">
    <source>
        <dbReference type="SMART" id="SM00771"/>
    </source>
</evidence>
<evidence type="ECO:0000256" key="3">
    <source>
        <dbReference type="ARBA" id="ARBA00022618"/>
    </source>
</evidence>
<keyword evidence="1 9" id="KW-1003">Cell membrane</keyword>
<evidence type="ECO:0000256" key="8">
    <source>
        <dbReference type="RuleBase" id="RU003612"/>
    </source>
</evidence>
<evidence type="ECO:0000256" key="6">
    <source>
        <dbReference type="ARBA" id="ARBA00023136"/>
    </source>
</evidence>
<dbReference type="PANTHER" id="PTHR38685:SF1">
    <property type="entry name" value="CELL DIVISION PROTEIN ZIPA"/>
    <property type="match status" value="1"/>
</dbReference>
<keyword evidence="5 11" id="KW-1133">Transmembrane helix</keyword>
<organism evidence="13 14">
    <name type="scientific">Guyparkeria halophila</name>
    <dbReference type="NCBI Taxonomy" id="47960"/>
    <lineage>
        <taxon>Bacteria</taxon>
        <taxon>Pseudomonadati</taxon>
        <taxon>Pseudomonadota</taxon>
        <taxon>Gammaproteobacteria</taxon>
        <taxon>Chromatiales</taxon>
        <taxon>Thioalkalibacteraceae</taxon>
        <taxon>Guyparkeria</taxon>
    </lineage>
</organism>
<keyword evidence="6 9" id="KW-0472">Membrane</keyword>
<dbReference type="EMBL" id="CP046415">
    <property type="protein sequence ID" value="QGT77479.1"/>
    <property type="molecule type" value="Genomic_DNA"/>
</dbReference>
<reference evidence="13 14" key="1">
    <citation type="submission" date="2019-11" db="EMBL/GenBank/DDBJ databases">
        <authorList>
            <person name="Zhang J."/>
            <person name="Sun C."/>
        </authorList>
    </citation>
    <scope>NUCLEOTIDE SEQUENCE [LARGE SCALE GENOMIC DNA]</scope>
    <source>
        <strain evidence="14">sp2</strain>
    </source>
</reference>
<feature type="transmembrane region" description="Helical" evidence="11">
    <location>
        <begin position="6"/>
        <end position="23"/>
    </location>
</feature>
<feature type="compositionally biased region" description="Basic and acidic residues" evidence="10">
    <location>
        <begin position="61"/>
        <end position="71"/>
    </location>
</feature>
<keyword evidence="7 8" id="KW-0131">Cell cycle</keyword>
<feature type="compositionally biased region" description="Basic and acidic residues" evidence="10">
    <location>
        <begin position="38"/>
        <end position="48"/>
    </location>
</feature>